<dbReference type="RefSeq" id="WP_188751854.1">
    <property type="nucleotide sequence ID" value="NZ_BMIK01000010.1"/>
</dbReference>
<dbReference type="InterPro" id="IPR023997">
    <property type="entry name" value="TonB-dep_OMP_SusC/RagA_CS"/>
</dbReference>
<dbReference type="InterPro" id="IPR039426">
    <property type="entry name" value="TonB-dep_rcpt-like"/>
</dbReference>
<evidence type="ECO:0000256" key="7">
    <source>
        <dbReference type="PROSITE-ProRule" id="PRU01360"/>
    </source>
</evidence>
<dbReference type="InterPro" id="IPR037066">
    <property type="entry name" value="Plug_dom_sf"/>
</dbReference>
<dbReference type="NCBIfam" id="TIGR04057">
    <property type="entry name" value="SusC_RagA_signa"/>
    <property type="match status" value="1"/>
</dbReference>
<keyword evidence="10" id="KW-1185">Reference proteome</keyword>
<evidence type="ECO:0000313" key="10">
    <source>
        <dbReference type="Proteomes" id="UP000597338"/>
    </source>
</evidence>
<dbReference type="Pfam" id="PF07715">
    <property type="entry name" value="Plug"/>
    <property type="match status" value="1"/>
</dbReference>
<keyword evidence="6 7" id="KW-0998">Cell outer membrane</keyword>
<dbReference type="Gene3D" id="2.170.130.10">
    <property type="entry name" value="TonB-dependent receptor, plug domain"/>
    <property type="match status" value="1"/>
</dbReference>
<evidence type="ECO:0000256" key="6">
    <source>
        <dbReference type="ARBA" id="ARBA00023237"/>
    </source>
</evidence>
<dbReference type="Pfam" id="PF13620">
    <property type="entry name" value="CarboxypepD_reg"/>
    <property type="match status" value="1"/>
</dbReference>
<dbReference type="EMBL" id="BMIK01000010">
    <property type="protein sequence ID" value="GGC34688.1"/>
    <property type="molecule type" value="Genomic_DNA"/>
</dbReference>
<dbReference type="Proteomes" id="UP000597338">
    <property type="component" value="Unassembled WGS sequence"/>
</dbReference>
<evidence type="ECO:0000259" key="8">
    <source>
        <dbReference type="Pfam" id="PF07715"/>
    </source>
</evidence>
<dbReference type="InterPro" id="IPR023996">
    <property type="entry name" value="TonB-dep_OMP_SusC/RagA"/>
</dbReference>
<protein>
    <submittedName>
        <fullName evidence="9">SusC/RagA family TonB-linked outer membrane protein</fullName>
    </submittedName>
</protein>
<dbReference type="PROSITE" id="PS52016">
    <property type="entry name" value="TONB_DEPENDENT_REC_3"/>
    <property type="match status" value="1"/>
</dbReference>
<keyword evidence="3 7" id="KW-1134">Transmembrane beta strand</keyword>
<evidence type="ECO:0000256" key="5">
    <source>
        <dbReference type="ARBA" id="ARBA00023136"/>
    </source>
</evidence>
<sequence length="1091" mass="120776">MNIQIRHGIKIMRISTIIYMWLLSTVQLLLAYPSDGQVLGKRLDISFGRTTLRNALSQLERKETVFFAYESKLLADANPQVGPVQFTNASLKEVLDNLLINTGLTYKEEVIGTVTLLRKQRNGRVAGKVTDSRGEPLSGATVRIGELGLSTSTDREGNYSLAVQPGSYTVSASFIAYVKQEKSAVVVKEDGRTTVDFVLADEQGALQEVVVVGYGTQQRGDLTGSVASVRGAEISEIPTTNPIQALKGKAAGVDIFNSGNEPGGGIDIRIRGEKSISGSNSPLIVLDGIPMAGGLNEINPQDISSIEVLKDASATAIYGSRASNGVVLITSKRGELGKTRISYDGYYGISQLSNKLDLMDGEQFAQLRREANRTASADGSYPADKTLFDDIALQSLANGVSTDWQDFAYQNGNKQNHQLAFNGGGERTQFAVSLNYYGEDGLLEGVFYRRGGLRVNLDHRVNDRLKFGVSSFASRSKQTVQTNDIYDNIVRLNPLGVPYDEEGNARFRPTNDEGQRVNPLSDLENQLDERFRTRLFASVFGEYQLAKGFKYRLNVGPELEYGKRGYFYGSQTTVTQGGLNQAGVSDSDIFSFTVENILDFDRRFGENHRVQATALQSYQEQQAKTASTNVANLPYDSQLYHALNTAGEIRSVGSNYQKWQLLSYMARVNYDFRGKYFATVTARTDGSSRFAPGNKWSFFPSAALGWRISDEQFLADSKWLSDLKLRLSYGVTGNTGIEPYQTFSLLDKTAYAFGSSGGAGFLPSTISNPDLKWETTSQLNLALDFGLWKNRLSGTVEAYQADTKDLLLYRSLPGSTGFEEVLQNIGALSNKGIELTVNGTVIEKNDFSWEVGLNFSRNRNEIVDLFGTGADDVGNGWFIGHPIHSFYDYRKIGIWQLDEAEKAASYGFRPGMIKVEDVDGNGKLDADDRVILGSQTPDWVGGLTTRLVYREWELSAVLHARQGYLTSSSWYNNSNRLAGRYNNLNVDYWTPENPTNANPRPDVNQESVYLGSTLAYKDASFVRVRNLALAYRFPVSWTDRWGIQGLRIHVTAENPFTFTPYEGYDPEFETSGERAMYPSAKLYSFGINATF</sequence>
<comment type="subcellular location">
    <subcellularLocation>
        <location evidence="1 7">Cell outer membrane</location>
        <topology evidence="1 7">Multi-pass membrane protein</topology>
    </subcellularLocation>
</comment>
<comment type="caution">
    <text evidence="9">The sequence shown here is derived from an EMBL/GenBank/DDBJ whole genome shotgun (WGS) entry which is preliminary data.</text>
</comment>
<accession>A0ABQ1M7K6</accession>
<gene>
    <name evidence="9" type="ORF">GCM10011386_28570</name>
</gene>
<dbReference type="InterPro" id="IPR012910">
    <property type="entry name" value="Plug_dom"/>
</dbReference>
<dbReference type="NCBIfam" id="TIGR04056">
    <property type="entry name" value="OMP_RagA_SusC"/>
    <property type="match status" value="1"/>
</dbReference>
<organism evidence="9 10">
    <name type="scientific">Parapedobacter defluvii</name>
    <dbReference type="NCBI Taxonomy" id="2045106"/>
    <lineage>
        <taxon>Bacteria</taxon>
        <taxon>Pseudomonadati</taxon>
        <taxon>Bacteroidota</taxon>
        <taxon>Sphingobacteriia</taxon>
        <taxon>Sphingobacteriales</taxon>
        <taxon>Sphingobacteriaceae</taxon>
        <taxon>Parapedobacter</taxon>
    </lineage>
</organism>
<dbReference type="InterPro" id="IPR008969">
    <property type="entry name" value="CarboxyPept-like_regulatory"/>
</dbReference>
<dbReference type="SUPFAM" id="SSF56935">
    <property type="entry name" value="Porins"/>
    <property type="match status" value="1"/>
</dbReference>
<keyword evidence="2 7" id="KW-0813">Transport</keyword>
<dbReference type="Gene3D" id="2.60.40.1120">
    <property type="entry name" value="Carboxypeptidase-like, regulatory domain"/>
    <property type="match status" value="1"/>
</dbReference>
<feature type="domain" description="TonB-dependent receptor plug" evidence="8">
    <location>
        <begin position="221"/>
        <end position="326"/>
    </location>
</feature>
<comment type="similarity">
    <text evidence="7">Belongs to the TonB-dependent receptor family.</text>
</comment>
<name>A0ABQ1M7K6_9SPHI</name>
<evidence type="ECO:0000256" key="3">
    <source>
        <dbReference type="ARBA" id="ARBA00022452"/>
    </source>
</evidence>
<dbReference type="Gene3D" id="2.40.170.20">
    <property type="entry name" value="TonB-dependent receptor, beta-barrel domain"/>
    <property type="match status" value="1"/>
</dbReference>
<keyword evidence="5 7" id="KW-0472">Membrane</keyword>
<proteinExistence type="inferred from homology"/>
<reference evidence="10" key="1">
    <citation type="journal article" date="2019" name="Int. J. Syst. Evol. Microbiol.">
        <title>The Global Catalogue of Microorganisms (GCM) 10K type strain sequencing project: providing services to taxonomists for standard genome sequencing and annotation.</title>
        <authorList>
            <consortium name="The Broad Institute Genomics Platform"/>
            <consortium name="The Broad Institute Genome Sequencing Center for Infectious Disease"/>
            <person name="Wu L."/>
            <person name="Ma J."/>
        </authorList>
    </citation>
    <scope>NUCLEOTIDE SEQUENCE [LARGE SCALE GENOMIC DNA]</scope>
    <source>
        <strain evidence="10">CGMCC 1.15342</strain>
    </source>
</reference>
<evidence type="ECO:0000256" key="1">
    <source>
        <dbReference type="ARBA" id="ARBA00004571"/>
    </source>
</evidence>
<dbReference type="SUPFAM" id="SSF49464">
    <property type="entry name" value="Carboxypeptidase regulatory domain-like"/>
    <property type="match status" value="1"/>
</dbReference>
<dbReference type="InterPro" id="IPR036942">
    <property type="entry name" value="Beta-barrel_TonB_sf"/>
</dbReference>
<evidence type="ECO:0000313" key="9">
    <source>
        <dbReference type="EMBL" id="GGC34688.1"/>
    </source>
</evidence>
<evidence type="ECO:0000256" key="2">
    <source>
        <dbReference type="ARBA" id="ARBA00022448"/>
    </source>
</evidence>
<evidence type="ECO:0000256" key="4">
    <source>
        <dbReference type="ARBA" id="ARBA00022692"/>
    </source>
</evidence>
<keyword evidence="4 7" id="KW-0812">Transmembrane</keyword>